<keyword evidence="4" id="KW-0732">Signal</keyword>
<proteinExistence type="predicted"/>
<evidence type="ECO:0000313" key="6">
    <source>
        <dbReference type="Proteomes" id="UP000218427"/>
    </source>
</evidence>
<comment type="caution">
    <text evidence="5">The sequence shown here is derived from an EMBL/GenBank/DDBJ whole genome shotgun (WGS) entry which is preliminary data.</text>
</comment>
<evidence type="ECO:0000256" key="4">
    <source>
        <dbReference type="SAM" id="SignalP"/>
    </source>
</evidence>
<evidence type="ECO:0000256" key="1">
    <source>
        <dbReference type="ARBA" id="ARBA00004442"/>
    </source>
</evidence>
<feature type="signal peptide" evidence="4">
    <location>
        <begin position="1"/>
        <end position="36"/>
    </location>
</feature>
<keyword evidence="2" id="KW-0472">Membrane</keyword>
<dbReference type="RefSeq" id="WP_082679543.1">
    <property type="nucleotide sequence ID" value="NZ_LRFG02000003.1"/>
</dbReference>
<organism evidence="5 6">
    <name type="scientific">Microbulbifer flavimaris</name>
    <dbReference type="NCBI Taxonomy" id="1781068"/>
    <lineage>
        <taxon>Bacteria</taxon>
        <taxon>Pseudomonadati</taxon>
        <taxon>Pseudomonadota</taxon>
        <taxon>Gammaproteobacteria</taxon>
        <taxon>Cellvibrionales</taxon>
        <taxon>Microbulbiferaceae</taxon>
        <taxon>Microbulbifer</taxon>
    </lineage>
</organism>
<protein>
    <recommendedName>
        <fullName evidence="7">Beta-barrel porin 2</fullName>
    </recommendedName>
</protein>
<dbReference type="InterPro" id="IPR018759">
    <property type="entry name" value="BBP2_2"/>
</dbReference>
<comment type="subcellular location">
    <subcellularLocation>
        <location evidence="1">Cell outer membrane</location>
    </subcellularLocation>
</comment>
<dbReference type="EMBL" id="LRFG02000003">
    <property type="protein sequence ID" value="PCO05177.1"/>
    <property type="molecule type" value="Genomic_DNA"/>
</dbReference>
<keyword evidence="3" id="KW-0998">Cell outer membrane</keyword>
<dbReference type="InterPro" id="IPR036942">
    <property type="entry name" value="Beta-barrel_TonB_sf"/>
</dbReference>
<accession>A0ABX4HZQ0</accession>
<evidence type="ECO:0000256" key="3">
    <source>
        <dbReference type="ARBA" id="ARBA00023237"/>
    </source>
</evidence>
<dbReference type="Gene3D" id="2.40.170.20">
    <property type="entry name" value="TonB-dependent receptor, beta-barrel domain"/>
    <property type="match status" value="1"/>
</dbReference>
<dbReference type="Proteomes" id="UP000218427">
    <property type="component" value="Unassembled WGS sequence"/>
</dbReference>
<evidence type="ECO:0000256" key="2">
    <source>
        <dbReference type="ARBA" id="ARBA00023136"/>
    </source>
</evidence>
<sequence length="402" mass="45211">MGSQTISSPVKRRPVFAIPAAIAIAVGMASTQLAQAEPIMLPAGVTFTPSIGVDLRYDDNINNSPVNEVESWLMVGTPRFLLEADTGISTYSVQYSLSHGDYLDADRESYTDQALLADASWDLHPRHGLEVNLVFRDIQEEFNSGVAPDLESLIFERDRYIEKDFSSTYTFGAEDARGRLELTVGHNDRDYIEEIRAQDRRGAYGSGLFRFNIAGQTNLLTRVDARDIDYRRLPELPDLDNREVNYLVGAERDTPLLTLSLLAGLGTRTFDDPEVEDFSRPRWEFLAAWRPLEMTEVIFTADRLALESRGLARLIDARSASLGWTHEWTETISTELSFRYTDADFEGTDLTENISRGIAGVDYRFLEWLTLRAGVSALKQDATQAAFEYDRNQAFIGFEASL</sequence>
<reference evidence="5" key="1">
    <citation type="submission" date="2017-08" db="EMBL/GenBank/DDBJ databases">
        <title>Microbulbifer marisrubri sp. nov., a halophilic alphaproteobacterium isolated from marine sediment of the Yellow Sea, China.</title>
        <authorList>
            <person name="Zhang G."/>
            <person name="Xiong Q."/>
        </authorList>
    </citation>
    <scope>NUCLEOTIDE SEQUENCE [LARGE SCALE GENOMIC DNA]</scope>
    <source>
        <strain evidence="5">WRN-8</strain>
    </source>
</reference>
<gene>
    <name evidence="5" type="ORF">AWR36_010655</name>
</gene>
<name>A0ABX4HZQ0_9GAMM</name>
<dbReference type="Pfam" id="PF10082">
    <property type="entry name" value="BBP2_2"/>
    <property type="match status" value="1"/>
</dbReference>
<feature type="chain" id="PRO_5046207952" description="Beta-barrel porin 2" evidence="4">
    <location>
        <begin position="37"/>
        <end position="402"/>
    </location>
</feature>
<keyword evidence="6" id="KW-1185">Reference proteome</keyword>
<evidence type="ECO:0008006" key="7">
    <source>
        <dbReference type="Google" id="ProtNLM"/>
    </source>
</evidence>
<evidence type="ECO:0000313" key="5">
    <source>
        <dbReference type="EMBL" id="PCO05177.1"/>
    </source>
</evidence>